<dbReference type="OrthoDB" id="6082797at2759"/>
<proteinExistence type="predicted"/>
<dbReference type="Proteomes" id="UP000596742">
    <property type="component" value="Unassembled WGS sequence"/>
</dbReference>
<organism evidence="2 3">
    <name type="scientific">Mytilus galloprovincialis</name>
    <name type="common">Mediterranean mussel</name>
    <dbReference type="NCBI Taxonomy" id="29158"/>
    <lineage>
        <taxon>Eukaryota</taxon>
        <taxon>Metazoa</taxon>
        <taxon>Spiralia</taxon>
        <taxon>Lophotrochozoa</taxon>
        <taxon>Mollusca</taxon>
        <taxon>Bivalvia</taxon>
        <taxon>Autobranchia</taxon>
        <taxon>Pteriomorphia</taxon>
        <taxon>Mytilida</taxon>
        <taxon>Mytiloidea</taxon>
        <taxon>Mytilidae</taxon>
        <taxon>Mytilinae</taxon>
        <taxon>Mytilus</taxon>
    </lineage>
</organism>
<reference evidence="2" key="1">
    <citation type="submission" date="2018-11" db="EMBL/GenBank/DDBJ databases">
        <authorList>
            <person name="Alioto T."/>
            <person name="Alioto T."/>
        </authorList>
    </citation>
    <scope>NUCLEOTIDE SEQUENCE</scope>
</reference>
<dbReference type="Gene3D" id="2.170.300.10">
    <property type="entry name" value="Tie2 ligand-binding domain superfamily"/>
    <property type="match status" value="1"/>
</dbReference>
<gene>
    <name evidence="2" type="ORF">MGAL_10B086793</name>
</gene>
<feature type="non-terminal residue" evidence="2">
    <location>
        <position position="105"/>
    </location>
</feature>
<dbReference type="EMBL" id="UYJE01001654">
    <property type="protein sequence ID" value="VDI03992.1"/>
    <property type="molecule type" value="Genomic_DNA"/>
</dbReference>
<accession>A0A8B6CEH1</accession>
<name>A0A8B6CEH1_MYTGA</name>
<feature type="signal peptide" evidence="1">
    <location>
        <begin position="1"/>
        <end position="20"/>
    </location>
</feature>
<feature type="chain" id="PRO_5033069150" evidence="1">
    <location>
        <begin position="21"/>
        <end position="105"/>
    </location>
</feature>
<evidence type="ECO:0000313" key="2">
    <source>
        <dbReference type="EMBL" id="VDI03992.1"/>
    </source>
</evidence>
<evidence type="ECO:0000256" key="1">
    <source>
        <dbReference type="SAM" id="SignalP"/>
    </source>
</evidence>
<keyword evidence="1" id="KW-0732">Signal</keyword>
<comment type="caution">
    <text evidence="2">The sequence shown here is derived from an EMBL/GenBank/DDBJ whole genome shotgun (WGS) entry which is preliminary data.</text>
</comment>
<keyword evidence="3" id="KW-1185">Reference proteome</keyword>
<sequence>MEWIFLLSVFLMSSVENVISLPEGVCGEYKRLKRINANRSVTVTFCCNYYHKRDGVCVACPIGYVSKGENCTPCMDEQYGKKCAETCDCDETERCNHVRGCIAKD</sequence>
<evidence type="ECO:0000313" key="3">
    <source>
        <dbReference type="Proteomes" id="UP000596742"/>
    </source>
</evidence>
<dbReference type="AlphaFoldDB" id="A0A8B6CEH1"/>
<protein>
    <submittedName>
        <fullName evidence="2">Uncharacterized protein</fullName>
    </submittedName>
</protein>